<dbReference type="SUPFAM" id="SSF50978">
    <property type="entry name" value="WD40 repeat-like"/>
    <property type="match status" value="4"/>
</dbReference>
<dbReference type="PROSITE" id="PS00678">
    <property type="entry name" value="WD_REPEATS_1"/>
    <property type="match status" value="1"/>
</dbReference>
<evidence type="ECO:0000256" key="3">
    <source>
        <dbReference type="ARBA" id="ARBA00022574"/>
    </source>
</evidence>
<gene>
    <name evidence="10" type="primary">WDR6</name>
    <name evidence="10" type="ORF">AWC38_SpisGene11219</name>
</gene>
<dbReference type="InterPro" id="IPR001680">
    <property type="entry name" value="WD40_rpt"/>
</dbReference>
<dbReference type="EMBL" id="LSMT01000183">
    <property type="protein sequence ID" value="PFX24204.1"/>
    <property type="molecule type" value="Genomic_DNA"/>
</dbReference>
<dbReference type="PROSITE" id="PS50082">
    <property type="entry name" value="WD_REPEATS_2"/>
    <property type="match status" value="2"/>
</dbReference>
<keyword evidence="4" id="KW-0819">tRNA processing</keyword>
<protein>
    <recommendedName>
        <fullName evidence="7">tRNA (34-2'-O)-methyltransferase regulator WDR6</fullName>
    </recommendedName>
</protein>
<dbReference type="InterPro" id="IPR019775">
    <property type="entry name" value="WD40_repeat_CS"/>
</dbReference>
<dbReference type="Proteomes" id="UP000225706">
    <property type="component" value="Unassembled WGS sequence"/>
</dbReference>
<keyword evidence="5" id="KW-0677">Repeat</keyword>
<dbReference type="Pfam" id="PF00400">
    <property type="entry name" value="WD40"/>
    <property type="match status" value="4"/>
</dbReference>
<feature type="compositionally biased region" description="Basic and acidic residues" evidence="9">
    <location>
        <begin position="854"/>
        <end position="863"/>
    </location>
</feature>
<feature type="repeat" description="WD" evidence="8">
    <location>
        <begin position="260"/>
        <end position="301"/>
    </location>
</feature>
<comment type="caution">
    <text evidence="10">The sequence shown here is derived from an EMBL/GenBank/DDBJ whole genome shotgun (WGS) entry which is preliminary data.</text>
</comment>
<dbReference type="Gene3D" id="2.130.10.10">
    <property type="entry name" value="YVTN repeat-like/Quinoprotein amine dehydrogenase"/>
    <property type="match status" value="4"/>
</dbReference>
<sequence>MAKTSDWIWEKKYLTSPVTSLEFLSSDLVLSGNGPFLGVYSVAKGVLLTDKCLLQGSRIHGIRGEKTFGNLVLIFGQKVIRAVKLQEDPSNSSIRVEAASDIVAFPDLIWDAHWLYEDEMPKLVAIATAHNAVWCWDWQHDVKQLVAQCEEPCILVEAASDIVAFPDLIWDAHWLYEDEMPKLVAIATAHNAVWCWDWQHDVKQLVAQCEEPCILYSACFFGYDLQNLIIASGTVFNQVLLWRVRGKKDESNRTQILQRLTGHSGVIFAINFNKQGTILSSVSDDRSIRLWKITNLSTLESNGRVEPLLVVYGHSARVWNAKLLEMCFVSIGEDLVCNVWSYDGSILKSYKGHTGRNIWSLAINQDENLIATGGGDGSIRLWPLSNPDHNSNAISREARLPSLDTKADNEIKTKKTKKEDYPRFVSLLDQSNLLIMTNDGCLYKYNWMNDKSSLADHNVLSLSSNTDHSNHKEQSWMLLLKDAEYSSYSVVALSPCCKMIAFGNLKGKIKLQDANFNHPSVELQAYSGKVHSLLWSQQYSPRHLFSCGPDGQFTWWNIICTKGETTTFDVNPLCVFILPPSKQRWASAIEIFQTTDKEMWTSESAVVVCGDRKGSLHLFDPNIGDLSAEKCIGPAHSLPLLHGKAGVSHLCLPNNTIYSAGRDGVYRQLRIQNNTLEVIDTKKVYKGLDWVERLLFTDNGDLLIAGFHAAYFVLWSVQLNELLWRVTCGGAHRVWDLILEQSDSSVRGGVLAFIKDSTIYTHKMTFQCELKRTMLKSGFHGREVTCICHVDSLVGQQGGISDIVVTGSEDTNIQLMISDRSTGVTSSVFTAHGHISSVRALSATRSPRPNLQPKEQKNAYPKGDRTHHLLFSGGGRASLKCWRVDLSFIDDSRHGDKMTSSPLVFLGEYSFRFSNRRRRRRKHDLPSLSEIRFMSLTSLSAASLKESCQSLYFVLAACSDGFVRIFSFDERRNRFSLLDLTSVEDMLMTNDVKSEKETHSAVDSLVENAQETVDNNDSEKKVLDAHVSVEKCDTPQARIAVLGSASCVTTDIHDSSRSCWKSGAVEDCVIDYNVHERVTIANKQTVNTGPSAQNRASVNCGEDVLNEGNSSDRLTSTGSEVSGQTSLTGSEVSGQTSLTGSEVSGQTSLTDQNDEVLNATLVDQIDFSCLPLVPVFLGLPIHVFHAHQSGVNAISLAKTHVSGQYLLVSGGDDTALYAAEFNLKQNKNDVTNVNMTREVSQPSAHTSSVTGVKVLEDGCVISSSVDQRIIIWEIADTGQGCSVFRQRTSEIMDVADVQDLEVWGERNGCLVAAVCGVGLQTFGLVGSG</sequence>
<evidence type="ECO:0000256" key="5">
    <source>
        <dbReference type="ARBA" id="ARBA00022737"/>
    </source>
</evidence>
<evidence type="ECO:0000256" key="4">
    <source>
        <dbReference type="ARBA" id="ARBA00022694"/>
    </source>
</evidence>
<feature type="region of interest" description="Disordered" evidence="9">
    <location>
        <begin position="1102"/>
        <end position="1149"/>
    </location>
</feature>
<comment type="similarity">
    <text evidence="6">Belongs to the WD repeat WDR6 family.</text>
</comment>
<evidence type="ECO:0000313" key="10">
    <source>
        <dbReference type="EMBL" id="PFX24204.1"/>
    </source>
</evidence>
<dbReference type="InterPro" id="IPR051973">
    <property type="entry name" value="tRNA_Anticodon_Mtase-Reg"/>
</dbReference>
<dbReference type="SMART" id="SM00320">
    <property type="entry name" value="WD40"/>
    <property type="match status" value="9"/>
</dbReference>
<dbReference type="PROSITE" id="PS50294">
    <property type="entry name" value="WD_REPEATS_REGION"/>
    <property type="match status" value="1"/>
</dbReference>
<evidence type="ECO:0000256" key="8">
    <source>
        <dbReference type="PROSITE-ProRule" id="PRU00221"/>
    </source>
</evidence>
<feature type="compositionally biased region" description="Polar residues" evidence="9">
    <location>
        <begin position="1107"/>
        <end position="1149"/>
    </location>
</feature>
<evidence type="ECO:0000256" key="1">
    <source>
        <dbReference type="ARBA" id="ARBA00004496"/>
    </source>
</evidence>
<accession>A0A2B4S0H7</accession>
<keyword evidence="2" id="KW-0963">Cytoplasm</keyword>
<feature type="region of interest" description="Disordered" evidence="9">
    <location>
        <begin position="842"/>
        <end position="863"/>
    </location>
</feature>
<keyword evidence="11" id="KW-1185">Reference proteome</keyword>
<evidence type="ECO:0000313" key="11">
    <source>
        <dbReference type="Proteomes" id="UP000225706"/>
    </source>
</evidence>
<dbReference type="OrthoDB" id="5594999at2759"/>
<comment type="subcellular location">
    <subcellularLocation>
        <location evidence="1">Cytoplasm</location>
    </subcellularLocation>
</comment>
<proteinExistence type="inferred from homology"/>
<reference evidence="11" key="1">
    <citation type="journal article" date="2017" name="bioRxiv">
        <title>Comparative analysis of the genomes of Stylophora pistillata and Acropora digitifera provides evidence for extensive differences between species of corals.</title>
        <authorList>
            <person name="Voolstra C.R."/>
            <person name="Li Y."/>
            <person name="Liew Y.J."/>
            <person name="Baumgarten S."/>
            <person name="Zoccola D."/>
            <person name="Flot J.-F."/>
            <person name="Tambutte S."/>
            <person name="Allemand D."/>
            <person name="Aranda M."/>
        </authorList>
    </citation>
    <scope>NUCLEOTIDE SEQUENCE [LARGE SCALE GENOMIC DNA]</scope>
</reference>
<name>A0A2B4S0H7_STYPI</name>
<dbReference type="InterPro" id="IPR036322">
    <property type="entry name" value="WD40_repeat_dom_sf"/>
</dbReference>
<dbReference type="InterPro" id="IPR015943">
    <property type="entry name" value="WD40/YVTN_repeat-like_dom_sf"/>
</dbReference>
<keyword evidence="3 8" id="KW-0853">WD repeat</keyword>
<feature type="repeat" description="WD" evidence="8">
    <location>
        <begin position="358"/>
        <end position="392"/>
    </location>
</feature>
<dbReference type="STRING" id="50429.A0A2B4S0H7"/>
<evidence type="ECO:0000256" key="6">
    <source>
        <dbReference type="ARBA" id="ARBA00038255"/>
    </source>
</evidence>
<dbReference type="PANTHER" id="PTHR14344:SF3">
    <property type="entry name" value="WD REPEAT-CONTAINING PROTEIN 6"/>
    <property type="match status" value="1"/>
</dbReference>
<dbReference type="PANTHER" id="PTHR14344">
    <property type="entry name" value="WD REPEAT PROTEIN"/>
    <property type="match status" value="1"/>
</dbReference>
<evidence type="ECO:0000256" key="7">
    <source>
        <dbReference type="ARBA" id="ARBA00040154"/>
    </source>
</evidence>
<dbReference type="GO" id="GO:0005737">
    <property type="term" value="C:cytoplasm"/>
    <property type="evidence" value="ECO:0007669"/>
    <property type="project" value="UniProtKB-SubCell"/>
</dbReference>
<dbReference type="GO" id="GO:0030488">
    <property type="term" value="P:tRNA methylation"/>
    <property type="evidence" value="ECO:0007669"/>
    <property type="project" value="TreeGrafter"/>
</dbReference>
<evidence type="ECO:0000256" key="2">
    <source>
        <dbReference type="ARBA" id="ARBA00022490"/>
    </source>
</evidence>
<evidence type="ECO:0000256" key="9">
    <source>
        <dbReference type="SAM" id="MobiDB-lite"/>
    </source>
</evidence>
<organism evidence="10 11">
    <name type="scientific">Stylophora pistillata</name>
    <name type="common">Smooth cauliflower coral</name>
    <dbReference type="NCBI Taxonomy" id="50429"/>
    <lineage>
        <taxon>Eukaryota</taxon>
        <taxon>Metazoa</taxon>
        <taxon>Cnidaria</taxon>
        <taxon>Anthozoa</taxon>
        <taxon>Hexacorallia</taxon>
        <taxon>Scleractinia</taxon>
        <taxon>Astrocoeniina</taxon>
        <taxon>Pocilloporidae</taxon>
        <taxon>Stylophora</taxon>
    </lineage>
</organism>